<keyword evidence="6 10" id="KW-0560">Oxidoreductase</keyword>
<dbReference type="InterPro" id="IPR036396">
    <property type="entry name" value="Cyt_P450_sf"/>
</dbReference>
<comment type="pathway">
    <text evidence="2">Secondary metabolite biosynthesis.</text>
</comment>
<evidence type="ECO:0000256" key="4">
    <source>
        <dbReference type="ARBA" id="ARBA00022617"/>
    </source>
</evidence>
<dbReference type="PROSITE" id="PS00086">
    <property type="entry name" value="CYTOCHROME_P450"/>
    <property type="match status" value="1"/>
</dbReference>
<reference evidence="12 13" key="1">
    <citation type="submission" date="2019-01" db="EMBL/GenBank/DDBJ databases">
        <title>Draft genome sequences of three monokaryotic isolates of the white-rot basidiomycete fungus Dichomitus squalens.</title>
        <authorList>
            <consortium name="DOE Joint Genome Institute"/>
            <person name="Lopez S.C."/>
            <person name="Andreopoulos B."/>
            <person name="Pangilinan J."/>
            <person name="Lipzen A."/>
            <person name="Riley R."/>
            <person name="Ahrendt S."/>
            <person name="Ng V."/>
            <person name="Barry K."/>
            <person name="Daum C."/>
            <person name="Grigoriev I.V."/>
            <person name="Hilden K.S."/>
            <person name="Makela M.R."/>
            <person name="de Vries R.P."/>
        </authorList>
    </citation>
    <scope>NUCLEOTIDE SEQUENCE [LARGE SCALE GENOMIC DNA]</scope>
    <source>
        <strain evidence="12 13">CBS 464.89</strain>
    </source>
</reference>
<feature type="binding site" description="axial binding residue" evidence="9">
    <location>
        <position position="479"/>
    </location>
    <ligand>
        <name>heme</name>
        <dbReference type="ChEBI" id="CHEBI:30413"/>
    </ligand>
    <ligandPart>
        <name>Fe</name>
        <dbReference type="ChEBI" id="CHEBI:18248"/>
    </ligandPart>
</feature>
<keyword evidence="13" id="KW-1185">Reference proteome</keyword>
<dbReference type="GO" id="GO:0005506">
    <property type="term" value="F:iron ion binding"/>
    <property type="evidence" value="ECO:0007669"/>
    <property type="project" value="InterPro"/>
</dbReference>
<dbReference type="Gene3D" id="1.10.630.10">
    <property type="entry name" value="Cytochrome P450"/>
    <property type="match status" value="1"/>
</dbReference>
<keyword evidence="11" id="KW-0732">Signal</keyword>
<dbReference type="InterPro" id="IPR002401">
    <property type="entry name" value="Cyt_P450_E_grp-I"/>
</dbReference>
<feature type="chain" id="PRO_5020981347" evidence="11">
    <location>
        <begin position="23"/>
        <end position="542"/>
    </location>
</feature>
<dbReference type="AlphaFoldDB" id="A0A4Q9PPI7"/>
<evidence type="ECO:0000313" key="12">
    <source>
        <dbReference type="EMBL" id="TBU56262.1"/>
    </source>
</evidence>
<evidence type="ECO:0000313" key="13">
    <source>
        <dbReference type="Proteomes" id="UP000292082"/>
    </source>
</evidence>
<protein>
    <submittedName>
        <fullName evidence="12">Cytochrome P450</fullName>
    </submittedName>
</protein>
<dbReference type="PANTHER" id="PTHR24305">
    <property type="entry name" value="CYTOCHROME P450"/>
    <property type="match status" value="1"/>
</dbReference>
<dbReference type="PRINTS" id="PR00385">
    <property type="entry name" value="P450"/>
</dbReference>
<keyword evidence="7 9" id="KW-0408">Iron</keyword>
<comment type="similarity">
    <text evidence="3 10">Belongs to the cytochrome P450 family.</text>
</comment>
<evidence type="ECO:0000256" key="1">
    <source>
        <dbReference type="ARBA" id="ARBA00001971"/>
    </source>
</evidence>
<dbReference type="SUPFAM" id="SSF48264">
    <property type="entry name" value="Cytochrome P450"/>
    <property type="match status" value="1"/>
</dbReference>
<evidence type="ECO:0000256" key="6">
    <source>
        <dbReference type="ARBA" id="ARBA00023002"/>
    </source>
</evidence>
<dbReference type="GO" id="GO:0020037">
    <property type="term" value="F:heme binding"/>
    <property type="evidence" value="ECO:0007669"/>
    <property type="project" value="InterPro"/>
</dbReference>
<dbReference type="PANTHER" id="PTHR24305:SF166">
    <property type="entry name" value="CYTOCHROME P450 12A4, MITOCHONDRIAL-RELATED"/>
    <property type="match status" value="1"/>
</dbReference>
<comment type="cofactor">
    <cofactor evidence="1 9">
        <name>heme</name>
        <dbReference type="ChEBI" id="CHEBI:30413"/>
    </cofactor>
</comment>
<dbReference type="GO" id="GO:0016705">
    <property type="term" value="F:oxidoreductase activity, acting on paired donors, with incorporation or reduction of molecular oxygen"/>
    <property type="evidence" value="ECO:0007669"/>
    <property type="project" value="InterPro"/>
</dbReference>
<evidence type="ECO:0000256" key="2">
    <source>
        <dbReference type="ARBA" id="ARBA00005179"/>
    </source>
</evidence>
<dbReference type="STRING" id="114155.A0A4Q9PPI7"/>
<evidence type="ECO:0000256" key="5">
    <source>
        <dbReference type="ARBA" id="ARBA00022723"/>
    </source>
</evidence>
<evidence type="ECO:0000256" key="10">
    <source>
        <dbReference type="RuleBase" id="RU000461"/>
    </source>
</evidence>
<dbReference type="Proteomes" id="UP000292082">
    <property type="component" value="Unassembled WGS sequence"/>
</dbReference>
<gene>
    <name evidence="12" type="ORF">BD310DRAFT_632134</name>
</gene>
<dbReference type="EMBL" id="ML145154">
    <property type="protein sequence ID" value="TBU56262.1"/>
    <property type="molecule type" value="Genomic_DNA"/>
</dbReference>
<sequence length="542" mass="61285">MPALAVSFVFVTLALFLAVVRRVVDRKGIKHVRGPPSPSFLCGHEEAYVRQEEACDLEFKWMREYGYTWRTGGAFGTDVLTTVDPKAMQHIMQKSGYNYTKKTTSFHMSWLMSGPGIVSVLGKDHQRHRKIMNPAFSAAHLRTFLPLFQRVAGKLSEKWKADLMATGELNTMLNTWLSRATLDVIGEAAFDFDYNALDGGERSAISKGYKDIFKDVDYQLGKPSILFRASWDYLPVPLLKVIKYIPAHPWTRIRDLNNLYREYGRQILHEQAPVVDAEKKATSKDIMSILIKANSSEDPKMRMDDEEIIAEMYTLTIAGHETTSTTLTFLLYELAKNQEYQDRMRQEIRSVRAQITARGGNQFTIEDLDSLTLTMNAIKETLRMHPIVVGLHRVAEKDDVIPLAYPVTSTTGEVLTEIPVRAGQVVFLSYAGYQRLPEVWGDDTNVWNPDRFSRLETGKQTNVGVFANLMAFSAGVRACIGWRFSLIEMQAFLAELLDNFQFDLPAEKVEIQRALAGIVMFPIVKGKESLGGAMPMRISLAQ</sequence>
<feature type="signal peptide" evidence="11">
    <location>
        <begin position="1"/>
        <end position="22"/>
    </location>
</feature>
<dbReference type="PRINTS" id="PR00463">
    <property type="entry name" value="EP450I"/>
</dbReference>
<dbReference type="InterPro" id="IPR050121">
    <property type="entry name" value="Cytochrome_P450_monoxygenase"/>
</dbReference>
<evidence type="ECO:0000256" key="3">
    <source>
        <dbReference type="ARBA" id="ARBA00010617"/>
    </source>
</evidence>
<evidence type="ECO:0000256" key="8">
    <source>
        <dbReference type="ARBA" id="ARBA00023033"/>
    </source>
</evidence>
<evidence type="ECO:0000256" key="7">
    <source>
        <dbReference type="ARBA" id="ARBA00023004"/>
    </source>
</evidence>
<dbReference type="InterPro" id="IPR001128">
    <property type="entry name" value="Cyt_P450"/>
</dbReference>
<keyword evidence="5 9" id="KW-0479">Metal-binding</keyword>
<dbReference type="Pfam" id="PF00067">
    <property type="entry name" value="p450"/>
    <property type="match status" value="1"/>
</dbReference>
<dbReference type="GO" id="GO:0004497">
    <property type="term" value="F:monooxygenase activity"/>
    <property type="evidence" value="ECO:0007669"/>
    <property type="project" value="UniProtKB-KW"/>
</dbReference>
<keyword evidence="4 9" id="KW-0349">Heme</keyword>
<proteinExistence type="inferred from homology"/>
<keyword evidence="8 10" id="KW-0503">Monooxygenase</keyword>
<organism evidence="12 13">
    <name type="scientific">Dichomitus squalens</name>
    <dbReference type="NCBI Taxonomy" id="114155"/>
    <lineage>
        <taxon>Eukaryota</taxon>
        <taxon>Fungi</taxon>
        <taxon>Dikarya</taxon>
        <taxon>Basidiomycota</taxon>
        <taxon>Agaricomycotina</taxon>
        <taxon>Agaricomycetes</taxon>
        <taxon>Polyporales</taxon>
        <taxon>Polyporaceae</taxon>
        <taxon>Dichomitus</taxon>
    </lineage>
</organism>
<name>A0A4Q9PPI7_9APHY</name>
<accession>A0A4Q9PPI7</accession>
<dbReference type="InterPro" id="IPR017972">
    <property type="entry name" value="Cyt_P450_CS"/>
</dbReference>
<evidence type="ECO:0000256" key="9">
    <source>
        <dbReference type="PIRSR" id="PIRSR602401-1"/>
    </source>
</evidence>
<evidence type="ECO:0000256" key="11">
    <source>
        <dbReference type="SAM" id="SignalP"/>
    </source>
</evidence>